<dbReference type="Proteomes" id="UP000316079">
    <property type="component" value="Unassembled WGS sequence"/>
</dbReference>
<keyword evidence="3" id="KW-1185">Reference proteome</keyword>
<comment type="caution">
    <text evidence="2">The sequence shown here is derived from an EMBL/GenBank/DDBJ whole genome shotgun (WGS) entry which is preliminary data.</text>
</comment>
<proteinExistence type="predicted"/>
<keyword evidence="1" id="KW-1133">Transmembrane helix</keyword>
<name>A0A553QN91_9TELE</name>
<evidence type="ECO:0000313" key="2">
    <source>
        <dbReference type="EMBL" id="TRY91450.1"/>
    </source>
</evidence>
<dbReference type="AlphaFoldDB" id="A0A553QN91"/>
<organism evidence="2 3">
    <name type="scientific">Danionella cerebrum</name>
    <dbReference type="NCBI Taxonomy" id="2873325"/>
    <lineage>
        <taxon>Eukaryota</taxon>
        <taxon>Metazoa</taxon>
        <taxon>Chordata</taxon>
        <taxon>Craniata</taxon>
        <taxon>Vertebrata</taxon>
        <taxon>Euteleostomi</taxon>
        <taxon>Actinopterygii</taxon>
        <taxon>Neopterygii</taxon>
        <taxon>Teleostei</taxon>
        <taxon>Ostariophysi</taxon>
        <taxon>Cypriniformes</taxon>
        <taxon>Danionidae</taxon>
        <taxon>Danioninae</taxon>
        <taxon>Danionella</taxon>
    </lineage>
</organism>
<reference evidence="2 3" key="1">
    <citation type="journal article" date="2019" name="Sci. Data">
        <title>Hybrid genome assembly and annotation of Danionella translucida.</title>
        <authorList>
            <person name="Kadobianskyi M."/>
            <person name="Schulze L."/>
            <person name="Schuelke M."/>
            <person name="Judkewitz B."/>
        </authorList>
    </citation>
    <scope>NUCLEOTIDE SEQUENCE [LARGE SCALE GENOMIC DNA]</scope>
    <source>
        <strain evidence="2 3">Bolton</strain>
    </source>
</reference>
<accession>A0A553QN91</accession>
<gene>
    <name evidence="2" type="ORF">DNTS_028222</name>
</gene>
<protein>
    <submittedName>
        <fullName evidence="2">Uncharacterized protein</fullName>
    </submittedName>
</protein>
<dbReference type="OrthoDB" id="2161974at2759"/>
<keyword evidence="1" id="KW-0472">Membrane</keyword>
<feature type="transmembrane region" description="Helical" evidence="1">
    <location>
        <begin position="38"/>
        <end position="58"/>
    </location>
</feature>
<evidence type="ECO:0000313" key="3">
    <source>
        <dbReference type="Proteomes" id="UP000316079"/>
    </source>
</evidence>
<sequence>MFPPWDGFQASGLGTQWYPRSLSVTATLTVWPADALQLFRPIAITVGLGWVEVGWVILNPAQYRRCHWSSWFARLWLGDASPCSGAVLLS</sequence>
<evidence type="ECO:0000256" key="1">
    <source>
        <dbReference type="SAM" id="Phobius"/>
    </source>
</evidence>
<dbReference type="EMBL" id="SRMA01025745">
    <property type="protein sequence ID" value="TRY91450.1"/>
    <property type="molecule type" value="Genomic_DNA"/>
</dbReference>
<keyword evidence="1" id="KW-0812">Transmembrane</keyword>